<evidence type="ECO:0000256" key="2">
    <source>
        <dbReference type="SAM" id="SignalP"/>
    </source>
</evidence>
<evidence type="ECO:0008006" key="5">
    <source>
        <dbReference type="Google" id="ProtNLM"/>
    </source>
</evidence>
<dbReference type="OrthoDB" id="5497530at2"/>
<accession>A0A5B8XZN1</accession>
<organism evidence="3 4">
    <name type="scientific">Persicimonas caeni</name>
    <dbReference type="NCBI Taxonomy" id="2292766"/>
    <lineage>
        <taxon>Bacteria</taxon>
        <taxon>Deltaproteobacteria</taxon>
        <taxon>Bradymonadales</taxon>
        <taxon>Bradymonadaceae</taxon>
        <taxon>Persicimonas</taxon>
    </lineage>
</organism>
<evidence type="ECO:0000313" key="4">
    <source>
        <dbReference type="Proteomes" id="UP000315995"/>
    </source>
</evidence>
<keyword evidence="2" id="KW-0732">Signal</keyword>
<protein>
    <recommendedName>
        <fullName evidence="5">Photosynthesis system II assembly factor Ycf48/Hcf136-like domain-containing protein</fullName>
    </recommendedName>
</protein>
<dbReference type="PROSITE" id="PS51257">
    <property type="entry name" value="PROKAR_LIPOPROTEIN"/>
    <property type="match status" value="1"/>
</dbReference>
<name>A0A4Y6PN47_PERCE</name>
<evidence type="ECO:0000256" key="1">
    <source>
        <dbReference type="SAM" id="MobiDB-lite"/>
    </source>
</evidence>
<evidence type="ECO:0000313" key="3">
    <source>
        <dbReference type="EMBL" id="QDG49643.1"/>
    </source>
</evidence>
<dbReference type="Gene3D" id="2.130.10.10">
    <property type="entry name" value="YVTN repeat-like/Quinoprotein amine dehydrogenase"/>
    <property type="match status" value="2"/>
</dbReference>
<dbReference type="SUPFAM" id="SSF110296">
    <property type="entry name" value="Oligoxyloglucan reducing end-specific cellobiohydrolase"/>
    <property type="match status" value="2"/>
</dbReference>
<feature type="region of interest" description="Disordered" evidence="1">
    <location>
        <begin position="24"/>
        <end position="73"/>
    </location>
</feature>
<proteinExistence type="predicted"/>
<dbReference type="Proteomes" id="UP000315995">
    <property type="component" value="Chromosome"/>
</dbReference>
<dbReference type="EMBL" id="CP041186">
    <property type="protein sequence ID" value="QDG49643.1"/>
    <property type="molecule type" value="Genomic_DNA"/>
</dbReference>
<dbReference type="InterPro" id="IPR015943">
    <property type="entry name" value="WD40/YVTN_repeat-like_dom_sf"/>
</dbReference>
<keyword evidence="4" id="KW-1185">Reference proteome</keyword>
<gene>
    <name evidence="3" type="ORF">FIV42_02470</name>
</gene>
<feature type="signal peptide" evidence="2">
    <location>
        <begin position="1"/>
        <end position="22"/>
    </location>
</feature>
<dbReference type="AlphaFoldDB" id="A0A4Y6PN47"/>
<accession>A0A4Y6PN47</accession>
<sequence>MTARQTTTKLLVMLLASGLWLAGCGEAADSSPSPDPAPHSQEEGATSQESDDETSRPRDSQTDSDPDDTASDPALAADAEWSGVLGPAGGTFTGLWAAGGHFFATQTDARGDSFLWRSDAGDSWARVELPDELIVSQIIDVVAHEGDLILVGPKPLRSSDGGASWQPFDFQLESGEALDARELTAARVFDGELYVVAGALGQTSTLFRVSGDQATLVDDTLPAGTVDLAVLGQTMVLSQGHYAGRLFFKNAQTLDWTPAQTPESHAVGAKQLHVDADSIYATSEAGVWRTDNGATFDVMTDQPARQAVIHGDALVFGPLEPWNYVMSIDLSEASGGRVEVEYLGGMNDAESFLLASDGSEVVSSVRDHGLQRLNFATDAWEQISPTRRPVADFADTADSYWLLTEAGRIFRSTDAQRWELQPIGEHRGARILAHHDAVFMVTQTGDFVALRPGHNGWAMGEPVALSEGTASSVVGYDDSLLVSFAPRILSGRGGSTPVGGGLFLAENRAEHWSDWNRIGEELPEDYDYRQAPPVYAAHAEDGLLLVVAKDGLYRSVDGGESWARGSLEQPFDSSYLHAERAWLARGEQGLFALTMTASGMHLRKSDDNGESWRTVVRSPDASVTPSALVTDGPNLLLGTWEEGVLVSTDGGESWQPLADGFVDAPVRGLHLRGSTLWAATTDGVMHLE</sequence>
<dbReference type="RefSeq" id="WP_141196140.1">
    <property type="nucleotide sequence ID" value="NZ_CP041186.1"/>
</dbReference>
<reference evidence="3 4" key="1">
    <citation type="submission" date="2019-06" db="EMBL/GenBank/DDBJ databases">
        <title>Persicimonas caeni gen. nov., sp. nov., a predatory bacterium isolated from solar saltern.</title>
        <authorList>
            <person name="Wang S."/>
        </authorList>
    </citation>
    <scope>NUCLEOTIDE SEQUENCE [LARGE SCALE GENOMIC DNA]</scope>
    <source>
        <strain evidence="3 4">YN101</strain>
    </source>
</reference>
<feature type="chain" id="PRO_5030106100" description="Photosynthesis system II assembly factor Ycf48/Hcf136-like domain-containing protein" evidence="2">
    <location>
        <begin position="23"/>
        <end position="688"/>
    </location>
</feature>